<dbReference type="EC" id="2.3.2.27" evidence="9"/>
<keyword evidence="12" id="KW-1185">Reference proteome</keyword>
<evidence type="ECO:0000259" key="10">
    <source>
        <dbReference type="PROSITE" id="PS50089"/>
    </source>
</evidence>
<evidence type="ECO:0000256" key="6">
    <source>
        <dbReference type="ARBA" id="ARBA00022771"/>
    </source>
</evidence>
<keyword evidence="4 9" id="KW-0808">Transferase</keyword>
<dbReference type="InterPro" id="IPR039396">
    <property type="entry name" value="Deltex_C"/>
</dbReference>
<dbReference type="AlphaFoldDB" id="A0A672G4I6"/>
<comment type="similarity">
    <text evidence="3 9">Belongs to the Deltex family.</text>
</comment>
<keyword evidence="6 8" id="KW-0863">Zinc-finger</keyword>
<accession>A0A672G4I6</accession>
<dbReference type="InterPro" id="IPR018957">
    <property type="entry name" value="Znf_C3HC4_RING-type"/>
</dbReference>
<evidence type="ECO:0000256" key="3">
    <source>
        <dbReference type="ARBA" id="ARBA00009413"/>
    </source>
</evidence>
<dbReference type="GO" id="GO:0008270">
    <property type="term" value="F:zinc ion binding"/>
    <property type="evidence" value="ECO:0007669"/>
    <property type="project" value="UniProtKB-KW"/>
</dbReference>
<evidence type="ECO:0000256" key="5">
    <source>
        <dbReference type="ARBA" id="ARBA00022723"/>
    </source>
</evidence>
<evidence type="ECO:0000256" key="4">
    <source>
        <dbReference type="ARBA" id="ARBA00022679"/>
    </source>
</evidence>
<dbReference type="InParanoid" id="A0A672G4I6"/>
<organism evidence="11 12">
    <name type="scientific">Salarias fasciatus</name>
    <name type="common">Jewelled blenny</name>
    <name type="synonym">Blennius fasciatus</name>
    <dbReference type="NCBI Taxonomy" id="181472"/>
    <lineage>
        <taxon>Eukaryota</taxon>
        <taxon>Metazoa</taxon>
        <taxon>Chordata</taxon>
        <taxon>Craniata</taxon>
        <taxon>Vertebrata</taxon>
        <taxon>Euteleostomi</taxon>
        <taxon>Actinopterygii</taxon>
        <taxon>Neopterygii</taxon>
        <taxon>Teleostei</taxon>
        <taxon>Neoteleostei</taxon>
        <taxon>Acanthomorphata</taxon>
        <taxon>Ovalentaria</taxon>
        <taxon>Blenniimorphae</taxon>
        <taxon>Blenniiformes</taxon>
        <taxon>Blennioidei</taxon>
        <taxon>Blenniidae</taxon>
        <taxon>Salariinae</taxon>
        <taxon>Salarias</taxon>
    </lineage>
</organism>
<dbReference type="InterPro" id="IPR001841">
    <property type="entry name" value="Znf_RING"/>
</dbReference>
<dbReference type="Gene3D" id="3.30.40.10">
    <property type="entry name" value="Zinc/RING finger domain, C3HC4 (zinc finger)"/>
    <property type="match status" value="1"/>
</dbReference>
<dbReference type="GO" id="GO:0007219">
    <property type="term" value="P:Notch signaling pathway"/>
    <property type="evidence" value="ECO:0007669"/>
    <property type="project" value="InterPro"/>
</dbReference>
<keyword evidence="7 9" id="KW-0862">Zinc</keyword>
<dbReference type="SUPFAM" id="SSF57850">
    <property type="entry name" value="RING/U-box"/>
    <property type="match status" value="1"/>
</dbReference>
<dbReference type="PROSITE" id="PS00518">
    <property type="entry name" value="ZF_RING_1"/>
    <property type="match status" value="1"/>
</dbReference>
<evidence type="ECO:0000313" key="12">
    <source>
        <dbReference type="Proteomes" id="UP000472267"/>
    </source>
</evidence>
<protein>
    <recommendedName>
        <fullName evidence="9">E3 ubiquitin-protein ligase</fullName>
        <ecNumber evidence="9">2.3.2.27</ecNumber>
    </recommendedName>
</protein>
<evidence type="ECO:0000313" key="11">
    <source>
        <dbReference type="Ensembl" id="ENSSFAP00005013843.1"/>
    </source>
</evidence>
<dbReference type="Proteomes" id="UP000472267">
    <property type="component" value="Chromosome 5"/>
</dbReference>
<evidence type="ECO:0000256" key="7">
    <source>
        <dbReference type="ARBA" id="ARBA00022833"/>
    </source>
</evidence>
<evidence type="ECO:0000256" key="1">
    <source>
        <dbReference type="ARBA" id="ARBA00000900"/>
    </source>
</evidence>
<keyword evidence="9" id="KW-0963">Cytoplasm</keyword>
<sequence length="195" mass="22146">EDCYVTHELQPKEDYCPICRDTFTKKTQLKCKHEFCEECLQQAEKSMGPVCPVCREVFGKIEGNQPKGTMKWIKSPQSLPGFPGCGTIEITYCIPDGRQTEKHPNPGQPYYGFMRTAYLPDNKEGLEVLHLLKRAFDQKLIFTVGTSRTTGADNQVTWNDIHHKTTRLGGPAGFGYPDPDYLSRVKEELKEKGIK</sequence>
<evidence type="ECO:0000256" key="8">
    <source>
        <dbReference type="PROSITE-ProRule" id="PRU00175"/>
    </source>
</evidence>
<reference evidence="11" key="2">
    <citation type="submission" date="2025-08" db="UniProtKB">
        <authorList>
            <consortium name="Ensembl"/>
        </authorList>
    </citation>
    <scope>IDENTIFICATION</scope>
</reference>
<dbReference type="UniPathway" id="UPA00143"/>
<dbReference type="InterPro" id="IPR013083">
    <property type="entry name" value="Znf_RING/FYVE/PHD"/>
</dbReference>
<dbReference type="GO" id="GO:0061630">
    <property type="term" value="F:ubiquitin protein ligase activity"/>
    <property type="evidence" value="ECO:0007669"/>
    <property type="project" value="UniProtKB-UniRule"/>
</dbReference>
<keyword evidence="5 9" id="KW-0479">Metal-binding</keyword>
<name>A0A672G4I6_SALFA</name>
<dbReference type="Pfam" id="PF00097">
    <property type="entry name" value="zf-C3HC4"/>
    <property type="match status" value="1"/>
</dbReference>
<dbReference type="OMA" id="KQLNCKH"/>
<dbReference type="PROSITE" id="PS50089">
    <property type="entry name" value="ZF_RING_2"/>
    <property type="match status" value="1"/>
</dbReference>
<dbReference type="InterPro" id="IPR039398">
    <property type="entry name" value="Deltex_fam"/>
</dbReference>
<reference evidence="11" key="1">
    <citation type="submission" date="2019-06" db="EMBL/GenBank/DDBJ databases">
        <authorList>
            <consortium name="Wellcome Sanger Institute Data Sharing"/>
        </authorList>
    </citation>
    <scope>NUCLEOTIDE SEQUENCE [LARGE SCALE GENOMIC DNA]</scope>
</reference>
<dbReference type="GO" id="GO:0005737">
    <property type="term" value="C:cytoplasm"/>
    <property type="evidence" value="ECO:0007669"/>
    <property type="project" value="UniProtKB-SubCell"/>
</dbReference>
<evidence type="ECO:0000256" key="9">
    <source>
        <dbReference type="RuleBase" id="RU367105"/>
    </source>
</evidence>
<dbReference type="PANTHER" id="PTHR12622">
    <property type="entry name" value="DELTEX-RELATED"/>
    <property type="match status" value="1"/>
</dbReference>
<dbReference type="CDD" id="cd09633">
    <property type="entry name" value="Deltex_C"/>
    <property type="match status" value="1"/>
</dbReference>
<evidence type="ECO:0000256" key="2">
    <source>
        <dbReference type="ARBA" id="ARBA00004906"/>
    </source>
</evidence>
<dbReference type="Gene3D" id="3.30.390.130">
    <property type="match status" value="1"/>
</dbReference>
<reference evidence="11" key="3">
    <citation type="submission" date="2025-09" db="UniProtKB">
        <authorList>
            <consortium name="Ensembl"/>
        </authorList>
    </citation>
    <scope>IDENTIFICATION</scope>
</reference>
<dbReference type="SMART" id="SM00184">
    <property type="entry name" value="RING"/>
    <property type="match status" value="1"/>
</dbReference>
<feature type="domain" description="RING-type" evidence="10">
    <location>
        <begin position="16"/>
        <end position="55"/>
    </location>
</feature>
<dbReference type="GO" id="GO:0016567">
    <property type="term" value="P:protein ubiquitination"/>
    <property type="evidence" value="ECO:0007669"/>
    <property type="project" value="UniProtKB-UniRule"/>
</dbReference>
<dbReference type="InterPro" id="IPR017907">
    <property type="entry name" value="Znf_RING_CS"/>
</dbReference>
<dbReference type="Ensembl" id="ENSSFAT00005014429.1">
    <property type="protein sequence ID" value="ENSSFAP00005013843.1"/>
    <property type="gene ID" value="ENSSFAG00005007528.1"/>
</dbReference>
<comment type="catalytic activity">
    <reaction evidence="1 9">
        <text>S-ubiquitinyl-[E2 ubiquitin-conjugating enzyme]-L-cysteine + [acceptor protein]-L-lysine = [E2 ubiquitin-conjugating enzyme]-L-cysteine + N(6)-ubiquitinyl-[acceptor protein]-L-lysine.</text>
        <dbReference type="EC" id="2.3.2.27"/>
    </reaction>
</comment>
<dbReference type="InterPro" id="IPR039399">
    <property type="entry name" value="Deltex_C_sf"/>
</dbReference>
<comment type="subcellular location">
    <subcellularLocation>
        <location evidence="9">Cytoplasm</location>
    </subcellularLocation>
</comment>
<proteinExistence type="inferred from homology"/>
<comment type="pathway">
    <text evidence="2 9">Protein modification; protein ubiquitination.</text>
</comment>
<dbReference type="Pfam" id="PF18102">
    <property type="entry name" value="DTC"/>
    <property type="match status" value="1"/>
</dbReference>